<gene>
    <name evidence="3" type="ORF">FDB51_17360</name>
</gene>
<feature type="domain" description="DUF5348" evidence="1">
    <location>
        <begin position="3"/>
        <end position="78"/>
    </location>
</feature>
<reference evidence="2" key="1">
    <citation type="journal article" date="2016" name="Genome Biol. Evol.">
        <title>Evolution of chromosomal Clostridium botulinum type E neurotoxin gene clusters: evidence provided by their rare plasmid borne counterparts.</title>
        <authorList>
            <person name="Carter A.T."/>
            <person name="Austin J.W."/>
            <person name="Weedmark K.A."/>
            <person name="Peck M.W."/>
        </authorList>
    </citation>
    <scope>NUCLEOTIDE SEQUENCE</scope>
    <source>
        <strain evidence="2">IFR 12/29</strain>
        <plasmid evidence="2">p12/29</plasmid>
    </source>
</reference>
<dbReference type="Gene3D" id="2.40.10.390">
    <property type="match status" value="1"/>
</dbReference>
<evidence type="ECO:0000259" key="1">
    <source>
        <dbReference type="Pfam" id="PF17295"/>
    </source>
</evidence>
<evidence type="ECO:0000313" key="4">
    <source>
        <dbReference type="Proteomes" id="UP000473681"/>
    </source>
</evidence>
<evidence type="ECO:0000313" key="3">
    <source>
        <dbReference type="EMBL" id="NFN36837.1"/>
    </source>
</evidence>
<keyword evidence="2" id="KW-0614">Plasmid</keyword>
<dbReference type="EMBL" id="KT897275">
    <property type="protein sequence ID" value="ALT05330.1"/>
    <property type="molecule type" value="Genomic_DNA"/>
</dbReference>
<dbReference type="AlphaFoldDB" id="A0A126JHZ3"/>
<organism evidence="2">
    <name type="scientific">Clostridium botulinum</name>
    <dbReference type="NCBI Taxonomy" id="1491"/>
    <lineage>
        <taxon>Bacteria</taxon>
        <taxon>Bacillati</taxon>
        <taxon>Bacillota</taxon>
        <taxon>Clostridia</taxon>
        <taxon>Eubacteriales</taxon>
        <taxon>Clostridiaceae</taxon>
        <taxon>Clostridium</taxon>
    </lineage>
</organism>
<dbReference type="Proteomes" id="UP000473681">
    <property type="component" value="Unassembled WGS sequence"/>
</dbReference>
<dbReference type="Pfam" id="PF17295">
    <property type="entry name" value="DUF5348"/>
    <property type="match status" value="1"/>
</dbReference>
<reference evidence="3 4" key="2">
    <citation type="submission" date="2019-04" db="EMBL/GenBank/DDBJ databases">
        <title>Genome sequencing of Clostridium botulinum Groups I-IV and Clostridium butyricum.</title>
        <authorList>
            <person name="Brunt J."/>
            <person name="Van Vliet A.H.M."/>
            <person name="Stringer S.C."/>
            <person name="Carter A.T."/>
            <person name="Peck M.W."/>
        </authorList>
    </citation>
    <scope>NUCLEOTIDE SEQUENCE [LARGE SCALE GENOMIC DNA]</scope>
    <source>
        <strain evidence="3 4">CB-K-33E</strain>
    </source>
</reference>
<dbReference type="InterPro" id="IPR035255">
    <property type="entry name" value="DUF5348"/>
</dbReference>
<evidence type="ECO:0000313" key="2">
    <source>
        <dbReference type="EMBL" id="ALT05330.1"/>
    </source>
</evidence>
<accession>A0A126JHZ3</accession>
<dbReference type="EMBL" id="SWVK01000034">
    <property type="protein sequence ID" value="NFN36837.1"/>
    <property type="molecule type" value="Genomic_DNA"/>
</dbReference>
<name>A0A126JHZ3_CLOBO</name>
<protein>
    <recommendedName>
        <fullName evidence="1">DUF5348 domain-containing protein</fullName>
    </recommendedName>
</protein>
<proteinExistence type="predicted"/>
<sequence length="80" mass="9321">MLLGYNDDLKRYGVLDFDLWVKGKEGLNCGQSLEVFINGEWVKDRIERKKDGTWYLVNNNQICGTGDYRDSIEGLKVRFN</sequence>
<geneLocation type="plasmid" evidence="2">
    <name>p12/29</name>
</geneLocation>
<dbReference type="RefSeq" id="WP_017826628.1">
    <property type="nucleotide sequence ID" value="NZ_KT897275.1"/>
</dbReference>